<evidence type="ECO:0000256" key="1">
    <source>
        <dbReference type="ARBA" id="ARBA00007992"/>
    </source>
</evidence>
<dbReference type="PRINTS" id="PR00420">
    <property type="entry name" value="RNGMNOXGNASE"/>
</dbReference>
<reference evidence="7" key="1">
    <citation type="submission" date="2023-03" db="EMBL/GenBank/DDBJ databases">
        <title>Massive genome expansion in bonnet fungi (Mycena s.s.) driven by repeated elements and novel gene families across ecological guilds.</title>
        <authorList>
            <consortium name="Lawrence Berkeley National Laboratory"/>
            <person name="Harder C.B."/>
            <person name="Miyauchi S."/>
            <person name="Viragh M."/>
            <person name="Kuo A."/>
            <person name="Thoen E."/>
            <person name="Andreopoulos B."/>
            <person name="Lu D."/>
            <person name="Skrede I."/>
            <person name="Drula E."/>
            <person name="Henrissat B."/>
            <person name="Morin E."/>
            <person name="Kohler A."/>
            <person name="Barry K."/>
            <person name="LaButti K."/>
            <person name="Morin E."/>
            <person name="Salamov A."/>
            <person name="Lipzen A."/>
            <person name="Mereny Z."/>
            <person name="Hegedus B."/>
            <person name="Baldrian P."/>
            <person name="Stursova M."/>
            <person name="Weitz H."/>
            <person name="Taylor A."/>
            <person name="Grigoriev I.V."/>
            <person name="Nagy L.G."/>
            <person name="Martin F."/>
            <person name="Kauserud H."/>
        </authorList>
    </citation>
    <scope>NUCLEOTIDE SEQUENCE</scope>
    <source>
        <strain evidence="7">CBHHK182m</strain>
    </source>
</reference>
<evidence type="ECO:0000256" key="2">
    <source>
        <dbReference type="ARBA" id="ARBA00022630"/>
    </source>
</evidence>
<dbReference type="PANTHER" id="PTHR13789:SF147">
    <property type="entry name" value="PUTATIVE (AFU_ORTHOLOGUE AFUA_2G01950)-RELATED"/>
    <property type="match status" value="1"/>
</dbReference>
<evidence type="ECO:0000256" key="3">
    <source>
        <dbReference type="ARBA" id="ARBA00022827"/>
    </source>
</evidence>
<feature type="domain" description="FAD-binding" evidence="6">
    <location>
        <begin position="11"/>
        <end position="372"/>
    </location>
</feature>
<comment type="similarity">
    <text evidence="1">Belongs to the paxM FAD-dependent monooxygenase family.</text>
</comment>
<dbReference type="GO" id="GO:0004497">
    <property type="term" value="F:monooxygenase activity"/>
    <property type="evidence" value="ECO:0007669"/>
    <property type="project" value="UniProtKB-KW"/>
</dbReference>
<dbReference type="EMBL" id="JARKIB010000005">
    <property type="protein sequence ID" value="KAJ7779890.1"/>
    <property type="molecule type" value="Genomic_DNA"/>
</dbReference>
<evidence type="ECO:0000313" key="7">
    <source>
        <dbReference type="EMBL" id="KAJ7779890.1"/>
    </source>
</evidence>
<sequence length="491" mass="52941">MTDTAGGLKFIIVGASVAGLASAIALKNSGHSVLVLEKERHLGGLGSVPNGSGCAELPPNGSKILLNDWGLEAEVAANSAPIAGFSAYKYVGACSPDLLGHNFWDSELVSETRGGYQQFLHRDLIRVLYNTAVEARGGSASRVSVVFGAEVVAVDSEAGSVTLRSGQIHAGDAIIGADGQRGVVRRILMEEEDMPPESATGLVAYSSRVPHALIREHNLGLFLQQPGCTVWFGASRALRTFPMGPDHDVSILLYTPDSSQNGTWVEAAEKKLIDVIGPCDEHIRNLVSLAVPATCVQMKEHCDLESWVSESGKLLAIGDAAHPFSPGTGHSYATALEDGAFIGKIFSHSRDPDRVPEFLRAFQEHREPRCAHLKRMEKEYLFSMTVPDGEFQAGRDASMRALHAAGQNVLGGDLEQMLEDYQMMYGYEAADDADEWWMSFGRYHRSSETFSSGSIFGMGFSSFTTQVHERGVGSEDGDFLTSKLDQVALNA</sequence>
<name>A0AAD7K7F5_9AGAR</name>
<evidence type="ECO:0000313" key="8">
    <source>
        <dbReference type="Proteomes" id="UP001215598"/>
    </source>
</evidence>
<dbReference type="Gene3D" id="3.50.50.60">
    <property type="entry name" value="FAD/NAD(P)-binding domain"/>
    <property type="match status" value="1"/>
</dbReference>
<organism evidence="7 8">
    <name type="scientific">Mycena metata</name>
    <dbReference type="NCBI Taxonomy" id="1033252"/>
    <lineage>
        <taxon>Eukaryota</taxon>
        <taxon>Fungi</taxon>
        <taxon>Dikarya</taxon>
        <taxon>Basidiomycota</taxon>
        <taxon>Agaricomycotina</taxon>
        <taxon>Agaricomycetes</taxon>
        <taxon>Agaricomycetidae</taxon>
        <taxon>Agaricales</taxon>
        <taxon>Marasmiineae</taxon>
        <taxon>Mycenaceae</taxon>
        <taxon>Mycena</taxon>
    </lineage>
</organism>
<dbReference type="GO" id="GO:0071949">
    <property type="term" value="F:FAD binding"/>
    <property type="evidence" value="ECO:0007669"/>
    <property type="project" value="InterPro"/>
</dbReference>
<keyword evidence="4" id="KW-0560">Oxidoreductase</keyword>
<dbReference type="AlphaFoldDB" id="A0AAD7K7F5"/>
<dbReference type="InterPro" id="IPR002938">
    <property type="entry name" value="FAD-bd"/>
</dbReference>
<proteinExistence type="inferred from homology"/>
<comment type="caution">
    <text evidence="7">The sequence shown here is derived from an EMBL/GenBank/DDBJ whole genome shotgun (WGS) entry which is preliminary data.</text>
</comment>
<evidence type="ECO:0000256" key="4">
    <source>
        <dbReference type="ARBA" id="ARBA00023002"/>
    </source>
</evidence>
<dbReference type="SUPFAM" id="SSF51905">
    <property type="entry name" value="FAD/NAD(P)-binding domain"/>
    <property type="match status" value="1"/>
</dbReference>
<evidence type="ECO:0000259" key="6">
    <source>
        <dbReference type="Pfam" id="PF01494"/>
    </source>
</evidence>
<accession>A0AAD7K7F5</accession>
<keyword evidence="2" id="KW-0285">Flavoprotein</keyword>
<keyword evidence="8" id="KW-1185">Reference proteome</keyword>
<protein>
    <recommendedName>
        <fullName evidence="6">FAD-binding domain-containing protein</fullName>
    </recommendedName>
</protein>
<keyword evidence="3" id="KW-0274">FAD</keyword>
<gene>
    <name evidence="7" type="ORF">B0H16DRAFT_1500163</name>
</gene>
<dbReference type="InterPro" id="IPR036188">
    <property type="entry name" value="FAD/NAD-bd_sf"/>
</dbReference>
<evidence type="ECO:0000256" key="5">
    <source>
        <dbReference type="ARBA" id="ARBA00023033"/>
    </source>
</evidence>
<dbReference type="InterPro" id="IPR050493">
    <property type="entry name" value="FAD-dep_Monooxygenase_BioMet"/>
</dbReference>
<dbReference type="Proteomes" id="UP001215598">
    <property type="component" value="Unassembled WGS sequence"/>
</dbReference>
<dbReference type="Pfam" id="PF01494">
    <property type="entry name" value="FAD_binding_3"/>
    <property type="match status" value="1"/>
</dbReference>
<dbReference type="PANTHER" id="PTHR13789">
    <property type="entry name" value="MONOOXYGENASE"/>
    <property type="match status" value="1"/>
</dbReference>
<keyword evidence="5" id="KW-0503">Monooxygenase</keyword>